<dbReference type="EMBL" id="CP026304">
    <property type="protein sequence ID" value="AVZ73618.1"/>
    <property type="molecule type" value="Genomic_DNA"/>
</dbReference>
<protein>
    <submittedName>
        <fullName evidence="2">Uncharacterized protein</fullName>
    </submittedName>
</protein>
<keyword evidence="1" id="KW-0472">Membrane</keyword>
<keyword evidence="1" id="KW-0812">Transmembrane</keyword>
<accession>A0A2R4T3D0</accession>
<gene>
    <name evidence="2" type="ORF">SLUN_16990</name>
</gene>
<reference evidence="2 3" key="1">
    <citation type="submission" date="2018-01" db="EMBL/GenBank/DDBJ databases">
        <title>Complete genome sequence of Streptomyces lunaelactis MM109T, a Ferroverdin A producer isolated from cave moonmilk deposits.</title>
        <authorList>
            <person name="Naome A."/>
            <person name="Martinet L."/>
            <person name="Maciejewska M."/>
            <person name="Anderssen S."/>
            <person name="Adam D."/>
            <person name="Tenconi E."/>
            <person name="Deflandre B."/>
            <person name="Arguelles-Arias A."/>
            <person name="Calusinska M."/>
            <person name="Copieters W."/>
            <person name="Karim L."/>
            <person name="Hanikenne M."/>
            <person name="Baurain D."/>
            <person name="van Wezel G."/>
            <person name="Smargiasso N."/>
            <person name="de Pauw E."/>
            <person name="Delfosse P."/>
            <person name="Rigali S."/>
        </authorList>
    </citation>
    <scope>NUCLEOTIDE SEQUENCE [LARGE SCALE GENOMIC DNA]</scope>
    <source>
        <strain evidence="2 3">MM109</strain>
    </source>
</reference>
<feature type="transmembrane region" description="Helical" evidence="1">
    <location>
        <begin position="30"/>
        <end position="50"/>
    </location>
</feature>
<keyword evidence="3" id="KW-1185">Reference proteome</keyword>
<dbReference type="GeneID" id="55656960"/>
<evidence type="ECO:0000256" key="1">
    <source>
        <dbReference type="SAM" id="Phobius"/>
    </source>
</evidence>
<dbReference type="AlphaFoldDB" id="A0A2R4T3D0"/>
<sequence length="125" mass="13517">MNDAPALHGQVTDPALPVPARRDRQWHRPAYIGLTTLLPTALVAWLPVLMSERFGRCLTYGEQCARGADMLGTVAWYAFWGSAAAGVAAVIVTSTADWARRLRKSLVLIQLTLQTTTATAILALA</sequence>
<keyword evidence="1" id="KW-1133">Transmembrane helix</keyword>
<dbReference type="Proteomes" id="UP000244201">
    <property type="component" value="Chromosome"/>
</dbReference>
<dbReference type="OrthoDB" id="4277162at2"/>
<feature type="transmembrane region" description="Helical" evidence="1">
    <location>
        <begin position="70"/>
        <end position="93"/>
    </location>
</feature>
<dbReference type="RefSeq" id="WP_108149295.1">
    <property type="nucleotide sequence ID" value="NZ_CP026304.1"/>
</dbReference>
<feature type="transmembrane region" description="Helical" evidence="1">
    <location>
        <begin position="105"/>
        <end position="124"/>
    </location>
</feature>
<organism evidence="2 3">
    <name type="scientific">Streptomyces lunaelactis</name>
    <dbReference type="NCBI Taxonomy" id="1535768"/>
    <lineage>
        <taxon>Bacteria</taxon>
        <taxon>Bacillati</taxon>
        <taxon>Actinomycetota</taxon>
        <taxon>Actinomycetes</taxon>
        <taxon>Kitasatosporales</taxon>
        <taxon>Streptomycetaceae</taxon>
        <taxon>Streptomyces</taxon>
    </lineage>
</organism>
<evidence type="ECO:0000313" key="2">
    <source>
        <dbReference type="EMBL" id="AVZ73618.1"/>
    </source>
</evidence>
<evidence type="ECO:0000313" key="3">
    <source>
        <dbReference type="Proteomes" id="UP000244201"/>
    </source>
</evidence>
<proteinExistence type="predicted"/>
<dbReference type="KEGG" id="slk:SLUN_16990"/>
<name>A0A2R4T3D0_9ACTN</name>